<dbReference type="EMBL" id="CAJNIZ010023751">
    <property type="protein sequence ID" value="CAE7471297.1"/>
    <property type="molecule type" value="Genomic_DNA"/>
</dbReference>
<dbReference type="PANTHER" id="PTHR37314:SF4">
    <property type="entry name" value="UPF0700 TRANSMEMBRANE PROTEIN YOAK"/>
    <property type="match status" value="1"/>
</dbReference>
<feature type="transmembrane region" description="Helical" evidence="1">
    <location>
        <begin position="54"/>
        <end position="71"/>
    </location>
</feature>
<dbReference type="PANTHER" id="PTHR37314">
    <property type="entry name" value="SLR0142 PROTEIN"/>
    <property type="match status" value="1"/>
</dbReference>
<evidence type="ECO:0000256" key="1">
    <source>
        <dbReference type="SAM" id="Phobius"/>
    </source>
</evidence>
<name>A0A812SD24_SYMPI</name>
<reference evidence="2" key="1">
    <citation type="submission" date="2021-02" db="EMBL/GenBank/DDBJ databases">
        <authorList>
            <person name="Dougan E. K."/>
            <person name="Rhodes N."/>
            <person name="Thang M."/>
            <person name="Chan C."/>
        </authorList>
    </citation>
    <scope>NUCLEOTIDE SEQUENCE</scope>
</reference>
<proteinExistence type="predicted"/>
<feature type="transmembrane region" description="Helical" evidence="1">
    <location>
        <begin position="298"/>
        <end position="319"/>
    </location>
</feature>
<protein>
    <submittedName>
        <fullName evidence="2">BPT2 protein</fullName>
    </submittedName>
</protein>
<feature type="transmembrane region" description="Helical" evidence="1">
    <location>
        <begin position="180"/>
        <end position="197"/>
    </location>
</feature>
<dbReference type="Proteomes" id="UP000649617">
    <property type="component" value="Unassembled WGS sequence"/>
</dbReference>
<feature type="transmembrane region" description="Helical" evidence="1">
    <location>
        <begin position="91"/>
        <end position="112"/>
    </location>
</feature>
<feature type="transmembrane region" description="Helical" evidence="1">
    <location>
        <begin position="133"/>
        <end position="153"/>
    </location>
</feature>
<dbReference type="Pfam" id="PF06912">
    <property type="entry name" value="DUF1275"/>
    <property type="match status" value="1"/>
</dbReference>
<feature type="transmembrane region" description="Helical" evidence="1">
    <location>
        <begin position="325"/>
        <end position="348"/>
    </location>
</feature>
<organism evidence="2 3">
    <name type="scientific">Symbiodinium pilosum</name>
    <name type="common">Dinoflagellate</name>
    <dbReference type="NCBI Taxonomy" id="2952"/>
    <lineage>
        <taxon>Eukaryota</taxon>
        <taxon>Sar</taxon>
        <taxon>Alveolata</taxon>
        <taxon>Dinophyceae</taxon>
        <taxon>Suessiales</taxon>
        <taxon>Symbiodiniaceae</taxon>
        <taxon>Symbiodinium</taxon>
    </lineage>
</organism>
<comment type="caution">
    <text evidence="2">The sequence shown here is derived from an EMBL/GenBank/DDBJ whole genome shotgun (WGS) entry which is preliminary data.</text>
</comment>
<sequence length="355" mass="37643">MVFPLFLDLPLLVARNSILPSKQHPPSHHFPHHFPTGGGIRAQLRNSRAKSSRVRGFALLALGTCALWSFQGQQAFSQAPVVEESSSMGKMIADHALLISLALMAVCGAFAYTEKPLPAAAGPAEKRADYSSFVMISNILCFTSGFVNALAIIDMGMTVSHQSGNTSHTGRLIMNGGAKFFHLMLSFATGSFVAGYTKCDQEAIYQGRYCPNLLASAFAVMFGCLIHYCKAEAGMPNDAASECLLLWAFSQGIQNGITRRCSSLPVCTTHFTGYLTDFGVGLGLWARAQAEGAEPPTLLKVFLFGSGIFFFGLGGVAAMETHPVWGVQAALIPAAIMAAVAGGLIPVIKQGAKSA</sequence>
<dbReference type="OrthoDB" id="430220at2759"/>
<accession>A0A812SD24</accession>
<keyword evidence="3" id="KW-1185">Reference proteome</keyword>
<keyword evidence="1" id="KW-0812">Transmembrane</keyword>
<dbReference type="InterPro" id="IPR010699">
    <property type="entry name" value="DUF1275"/>
</dbReference>
<dbReference type="AlphaFoldDB" id="A0A812SD24"/>
<gene>
    <name evidence="2" type="primary">bPT2</name>
    <name evidence="2" type="ORF">SPIL2461_LOCUS11948</name>
</gene>
<keyword evidence="1" id="KW-0472">Membrane</keyword>
<evidence type="ECO:0000313" key="3">
    <source>
        <dbReference type="Proteomes" id="UP000649617"/>
    </source>
</evidence>
<keyword evidence="1" id="KW-1133">Transmembrane helix</keyword>
<evidence type="ECO:0000313" key="2">
    <source>
        <dbReference type="EMBL" id="CAE7471297.1"/>
    </source>
</evidence>